<comment type="caution">
    <text evidence="16">The sequence shown here is derived from an EMBL/GenBank/DDBJ whole genome shotgun (WGS) entry which is preliminary data.</text>
</comment>
<dbReference type="InterPro" id="IPR051502">
    <property type="entry name" value="RLP_Defense_Trigger"/>
</dbReference>
<evidence type="ECO:0000256" key="2">
    <source>
        <dbReference type="ARBA" id="ARBA00009592"/>
    </source>
</evidence>
<evidence type="ECO:0000259" key="15">
    <source>
        <dbReference type="Pfam" id="PF23598"/>
    </source>
</evidence>
<feature type="transmembrane region" description="Helical" evidence="12">
    <location>
        <begin position="958"/>
        <end position="982"/>
    </location>
</feature>
<dbReference type="Pfam" id="PF00560">
    <property type="entry name" value="LRR_1"/>
    <property type="match status" value="7"/>
</dbReference>
<dbReference type="Pfam" id="PF08263">
    <property type="entry name" value="LRRNT_2"/>
    <property type="match status" value="1"/>
</dbReference>
<dbReference type="Pfam" id="PF23598">
    <property type="entry name" value="LRR_14"/>
    <property type="match status" value="1"/>
</dbReference>
<gene>
    <name evidence="16" type="ORF">SLEP1_g56809</name>
</gene>
<dbReference type="SMART" id="SM00365">
    <property type="entry name" value="LRR_SD22"/>
    <property type="match status" value="5"/>
</dbReference>
<keyword evidence="6 13" id="KW-0732">Signal</keyword>
<dbReference type="SMART" id="SM00369">
    <property type="entry name" value="LRR_TYP"/>
    <property type="match status" value="10"/>
</dbReference>
<keyword evidence="3" id="KW-1003">Cell membrane</keyword>
<dbReference type="FunFam" id="3.80.10.10:FF:000041">
    <property type="entry name" value="LRR receptor-like serine/threonine-protein kinase ERECTA"/>
    <property type="match status" value="1"/>
</dbReference>
<dbReference type="InterPro" id="IPR013210">
    <property type="entry name" value="LRR_N_plant-typ"/>
</dbReference>
<comment type="similarity">
    <text evidence="2">Belongs to the RLP family.</text>
</comment>
<evidence type="ECO:0000256" key="10">
    <source>
        <dbReference type="ARBA" id="ARBA00023170"/>
    </source>
</evidence>
<protein>
    <recommendedName>
        <fullName evidence="18">Leucine-rich repeat-containing N-terminal plant-type domain-containing protein</fullName>
    </recommendedName>
</protein>
<evidence type="ECO:0000256" key="6">
    <source>
        <dbReference type="ARBA" id="ARBA00022729"/>
    </source>
</evidence>
<dbReference type="InterPro" id="IPR001611">
    <property type="entry name" value="Leu-rich_rpt"/>
</dbReference>
<dbReference type="Pfam" id="PF13855">
    <property type="entry name" value="LRR_8"/>
    <property type="match status" value="1"/>
</dbReference>
<evidence type="ECO:0008006" key="18">
    <source>
        <dbReference type="Google" id="ProtNLM"/>
    </source>
</evidence>
<dbReference type="InterPro" id="IPR032675">
    <property type="entry name" value="LRR_dom_sf"/>
</dbReference>
<dbReference type="FunFam" id="3.80.10.10:FF:000111">
    <property type="entry name" value="LRR receptor-like serine/threonine-protein kinase ERECTA"/>
    <property type="match status" value="1"/>
</dbReference>
<dbReference type="GO" id="GO:0005886">
    <property type="term" value="C:plasma membrane"/>
    <property type="evidence" value="ECO:0007669"/>
    <property type="project" value="UniProtKB-SubCell"/>
</dbReference>
<dbReference type="Gene3D" id="3.80.10.10">
    <property type="entry name" value="Ribonuclease Inhibitor"/>
    <property type="match status" value="5"/>
</dbReference>
<accession>A0AAV5MJD5</accession>
<evidence type="ECO:0000259" key="14">
    <source>
        <dbReference type="Pfam" id="PF08263"/>
    </source>
</evidence>
<reference evidence="16 17" key="1">
    <citation type="journal article" date="2021" name="Commun. Biol.">
        <title>The genome of Shorea leprosula (Dipterocarpaceae) highlights the ecological relevance of drought in aseasonal tropical rainforests.</title>
        <authorList>
            <person name="Ng K.K.S."/>
            <person name="Kobayashi M.J."/>
            <person name="Fawcett J.A."/>
            <person name="Hatakeyama M."/>
            <person name="Paape T."/>
            <person name="Ng C.H."/>
            <person name="Ang C.C."/>
            <person name="Tnah L.H."/>
            <person name="Lee C.T."/>
            <person name="Nishiyama T."/>
            <person name="Sese J."/>
            <person name="O'Brien M.J."/>
            <person name="Copetti D."/>
            <person name="Mohd Noor M.I."/>
            <person name="Ong R.C."/>
            <person name="Putra M."/>
            <person name="Sireger I.Z."/>
            <person name="Indrioko S."/>
            <person name="Kosugi Y."/>
            <person name="Izuno A."/>
            <person name="Isagi Y."/>
            <person name="Lee S.L."/>
            <person name="Shimizu K.K."/>
        </authorList>
    </citation>
    <scope>NUCLEOTIDE SEQUENCE [LARGE SCALE GENOMIC DNA]</scope>
    <source>
        <strain evidence="16">214</strain>
    </source>
</reference>
<name>A0AAV5MJD5_9ROSI</name>
<feature type="chain" id="PRO_5043473056" description="Leucine-rich repeat-containing N-terminal plant-type domain-containing protein" evidence="13">
    <location>
        <begin position="26"/>
        <end position="1010"/>
    </location>
</feature>
<keyword evidence="5 12" id="KW-0812">Transmembrane</keyword>
<dbReference type="FunFam" id="3.80.10.10:FF:000095">
    <property type="entry name" value="LRR receptor-like serine/threonine-protein kinase GSO1"/>
    <property type="match status" value="1"/>
</dbReference>
<feature type="domain" description="Leucine-rich repeat-containing N-terminal plant-type" evidence="14">
    <location>
        <begin position="29"/>
        <end position="72"/>
    </location>
</feature>
<evidence type="ECO:0000256" key="3">
    <source>
        <dbReference type="ARBA" id="ARBA00022475"/>
    </source>
</evidence>
<keyword evidence="7" id="KW-0677">Repeat</keyword>
<keyword evidence="9 12" id="KW-0472">Membrane</keyword>
<dbReference type="AlphaFoldDB" id="A0AAV5MJD5"/>
<evidence type="ECO:0000256" key="7">
    <source>
        <dbReference type="ARBA" id="ARBA00022737"/>
    </source>
</evidence>
<dbReference type="InterPro" id="IPR003591">
    <property type="entry name" value="Leu-rich_rpt_typical-subtyp"/>
</dbReference>
<evidence type="ECO:0000313" key="16">
    <source>
        <dbReference type="EMBL" id="GKV50093.1"/>
    </source>
</evidence>
<keyword evidence="17" id="KW-1185">Reference proteome</keyword>
<feature type="signal peptide" evidence="13">
    <location>
        <begin position="1"/>
        <end position="25"/>
    </location>
</feature>
<evidence type="ECO:0000313" key="17">
    <source>
        <dbReference type="Proteomes" id="UP001054252"/>
    </source>
</evidence>
<organism evidence="16 17">
    <name type="scientific">Rubroshorea leprosula</name>
    <dbReference type="NCBI Taxonomy" id="152421"/>
    <lineage>
        <taxon>Eukaryota</taxon>
        <taxon>Viridiplantae</taxon>
        <taxon>Streptophyta</taxon>
        <taxon>Embryophyta</taxon>
        <taxon>Tracheophyta</taxon>
        <taxon>Spermatophyta</taxon>
        <taxon>Magnoliopsida</taxon>
        <taxon>eudicotyledons</taxon>
        <taxon>Gunneridae</taxon>
        <taxon>Pentapetalae</taxon>
        <taxon>rosids</taxon>
        <taxon>malvids</taxon>
        <taxon>Malvales</taxon>
        <taxon>Dipterocarpaceae</taxon>
        <taxon>Rubroshorea</taxon>
    </lineage>
</organism>
<evidence type="ECO:0000256" key="1">
    <source>
        <dbReference type="ARBA" id="ARBA00004251"/>
    </source>
</evidence>
<proteinExistence type="inferred from homology"/>
<evidence type="ECO:0000256" key="11">
    <source>
        <dbReference type="ARBA" id="ARBA00023180"/>
    </source>
</evidence>
<evidence type="ECO:0000256" key="5">
    <source>
        <dbReference type="ARBA" id="ARBA00022692"/>
    </source>
</evidence>
<dbReference type="PANTHER" id="PTHR48062:SF52">
    <property type="entry name" value="RECEPTOR-LIKE PROTEIN 8-RELATED"/>
    <property type="match status" value="1"/>
</dbReference>
<keyword evidence="11" id="KW-0325">Glycoprotein</keyword>
<dbReference type="PANTHER" id="PTHR48062">
    <property type="entry name" value="RECEPTOR-LIKE PROTEIN 14"/>
    <property type="match status" value="1"/>
</dbReference>
<sequence>MAADLVIKLLLLGVIHLVSIQGIQGCFEEERKALLEFKAFVKSDGQDADHLLPSWVNDPGDDCCKWERVDCDSTTGHVIKLSLSNTRQFDVLPFSIYDPKNSWHLNVSLFQPFKELRRLNLSFNVIAGWIQNKELPVLENLEELDLGSNRLNGSSAAQDVTSLSKLSKLKYLYLKDNILNKDIIRILGTLPSLKLLDLSNNRLEGPISNKEFGNLSNVEVLILSQNSLSGNLPIQGFTALKILDLSKNQFSGGIPSSIGALHSLKALSLSSNYQLNGFLPNPGLCQLKRLQELDLSQNSFEGTLPPCLNNLTSLKLLDVSNNHFTENLSSDLIRSLPSSLEFMDLRHNNFQGLFSFSYIENHSKLEVFMLTGNKDRVQIDAQSLGWINPLFQLKALILSSLSLNSIPKFLFYQQRLRVIDLSYNKLKEEFPIWLLQNNSDLKFMNLRNNSFAGQFIHLPSYRMQNMVWLDLSKNNFTGKLPEDFGDKLPSLQYLNLSWNQFEGALPSSLGNMRNLSKLDLAFNNFLGELPKELLVGCSGLQQLILSHNKLGGEIFSSEFKFSKLRQLELSNNEFTGNLSNVKIKTLTIFDVSNNNITGPIPTWINTVSWKISIRNNSFEGQFPCKQLMSPLFFLDLSQNFLSGPLPSCIDFTTIGEIHLEGNKFTGLLQEFLPNSPTNLSVLNLKDNSLSGFIPDLNGTFLNLKHLLLGKNCLKGSIPETLCLLENITIMDFSSNSLSGTIPPCFQNLTFRVMENYGESLAQHAIPFDIQFTDEDHIYGDLLKKNLNLFIDVETIGLNEIHLVNKNKGSSYKGSILNLISALDVSCNNLTGEIPQELGTFSQVHALNLSHNRMTGPIPVTLSKLSQIESLDLCCNNLIGKLPPELTNLHFLEVFNVSYNNLSGDTPMMIKQFSTFDESSYKGNRFLCGLPLEKNCGNDIETPWLKSDATKGKWYDIDLIDFLVCFLPAYLVFFLLMVSLLYINPHWLRRSLYFIDHYYSKLLVAFWICII</sequence>
<dbReference type="SUPFAM" id="SSF52058">
    <property type="entry name" value="L domain-like"/>
    <property type="match status" value="1"/>
</dbReference>
<dbReference type="InterPro" id="IPR055414">
    <property type="entry name" value="LRR_R13L4/SHOC2-like"/>
</dbReference>
<feature type="domain" description="Disease resistance R13L4/SHOC-2-like LRR" evidence="15">
    <location>
        <begin position="187"/>
        <end position="373"/>
    </location>
</feature>
<dbReference type="SUPFAM" id="SSF52047">
    <property type="entry name" value="RNI-like"/>
    <property type="match status" value="1"/>
</dbReference>
<keyword evidence="10" id="KW-0675">Receptor</keyword>
<dbReference type="EMBL" id="BPVZ01000338">
    <property type="protein sequence ID" value="GKV50093.1"/>
    <property type="molecule type" value="Genomic_DNA"/>
</dbReference>
<evidence type="ECO:0000256" key="13">
    <source>
        <dbReference type="SAM" id="SignalP"/>
    </source>
</evidence>
<keyword evidence="8 12" id="KW-1133">Transmembrane helix</keyword>
<evidence type="ECO:0000256" key="4">
    <source>
        <dbReference type="ARBA" id="ARBA00022614"/>
    </source>
</evidence>
<dbReference type="Proteomes" id="UP001054252">
    <property type="component" value="Unassembled WGS sequence"/>
</dbReference>
<evidence type="ECO:0000256" key="12">
    <source>
        <dbReference type="SAM" id="Phobius"/>
    </source>
</evidence>
<dbReference type="PRINTS" id="PR00019">
    <property type="entry name" value="LEURICHRPT"/>
</dbReference>
<keyword evidence="4" id="KW-0433">Leucine-rich repeat</keyword>
<evidence type="ECO:0000256" key="8">
    <source>
        <dbReference type="ARBA" id="ARBA00022989"/>
    </source>
</evidence>
<comment type="subcellular location">
    <subcellularLocation>
        <location evidence="1">Cell membrane</location>
        <topology evidence="1">Single-pass type I membrane protein</topology>
    </subcellularLocation>
</comment>
<evidence type="ECO:0000256" key="9">
    <source>
        <dbReference type="ARBA" id="ARBA00023136"/>
    </source>
</evidence>